<feature type="region of interest" description="Disordered" evidence="1">
    <location>
        <begin position="977"/>
        <end position="1061"/>
    </location>
</feature>
<name>I0YL80_COCSC</name>
<evidence type="ECO:0000313" key="2">
    <source>
        <dbReference type="EMBL" id="EIE19149.1"/>
    </source>
</evidence>
<organism evidence="2 3">
    <name type="scientific">Coccomyxa subellipsoidea (strain C-169)</name>
    <name type="common">Green microalga</name>
    <dbReference type="NCBI Taxonomy" id="574566"/>
    <lineage>
        <taxon>Eukaryota</taxon>
        <taxon>Viridiplantae</taxon>
        <taxon>Chlorophyta</taxon>
        <taxon>core chlorophytes</taxon>
        <taxon>Trebouxiophyceae</taxon>
        <taxon>Trebouxiophyceae incertae sedis</taxon>
        <taxon>Coccomyxaceae</taxon>
        <taxon>Coccomyxa</taxon>
        <taxon>Coccomyxa subellipsoidea</taxon>
    </lineage>
</organism>
<feature type="compositionally biased region" description="Low complexity" evidence="1">
    <location>
        <begin position="743"/>
        <end position="758"/>
    </location>
</feature>
<evidence type="ECO:0000313" key="3">
    <source>
        <dbReference type="Proteomes" id="UP000007264"/>
    </source>
</evidence>
<protein>
    <submittedName>
        <fullName evidence="2">Uncharacterized protein</fullName>
    </submittedName>
</protein>
<dbReference type="EMBL" id="AGSI01000020">
    <property type="protein sequence ID" value="EIE19149.1"/>
    <property type="molecule type" value="Genomic_DNA"/>
</dbReference>
<gene>
    <name evidence="2" type="ORF">COCSUDRAFT_59632</name>
</gene>
<feature type="compositionally biased region" description="Low complexity" evidence="1">
    <location>
        <begin position="169"/>
        <end position="193"/>
    </location>
</feature>
<dbReference type="RefSeq" id="XP_005643693.1">
    <property type="nucleotide sequence ID" value="XM_005643636.1"/>
</dbReference>
<dbReference type="STRING" id="574566.I0YL80"/>
<feature type="compositionally biased region" description="Low complexity" evidence="1">
    <location>
        <begin position="662"/>
        <end position="673"/>
    </location>
</feature>
<comment type="caution">
    <text evidence="2">The sequence shown here is derived from an EMBL/GenBank/DDBJ whole genome shotgun (WGS) entry which is preliminary data.</text>
</comment>
<feature type="compositionally biased region" description="Basic and acidic residues" evidence="1">
    <location>
        <begin position="404"/>
        <end position="485"/>
    </location>
</feature>
<feature type="compositionally biased region" description="Basic and acidic residues" evidence="1">
    <location>
        <begin position="612"/>
        <end position="644"/>
    </location>
</feature>
<dbReference type="AlphaFoldDB" id="I0YL80"/>
<feature type="compositionally biased region" description="Polar residues" evidence="1">
    <location>
        <begin position="1039"/>
        <end position="1056"/>
    </location>
</feature>
<feature type="compositionally biased region" description="Pro residues" evidence="1">
    <location>
        <begin position="200"/>
        <end position="211"/>
    </location>
</feature>
<evidence type="ECO:0000256" key="1">
    <source>
        <dbReference type="SAM" id="MobiDB-lite"/>
    </source>
</evidence>
<feature type="compositionally biased region" description="Basic and acidic residues" evidence="1">
    <location>
        <begin position="592"/>
        <end position="604"/>
    </location>
</feature>
<accession>I0YL80</accession>
<proteinExistence type="predicted"/>
<dbReference type="KEGG" id="csl:COCSUDRAFT_59632"/>
<sequence>MSNHLSDQGAAAIKLAGSATAKPKFRIKIGGKQVALPKADALVKKTKKLLKKPLQPLPEALLRIPEPLPRNMGRPGTNGNHTPAALRQSSPLQAQPKPALQARHQGPLEQDGGEHIPAARAAHAPEPSQAEQARTDAEAPMDFHQWLLASKLAEEGQRGPEQDVGRPKSAAAQEAAAPSGSSQQLGAAAALSPEACDPEPTTPPNQDPPSPAGSCNDVQQAVPLEKPSGPPALSVGEVAEPTEAAGTSAAVQHAAPSIQQQQPAVSGEGASAEAKAGSKPAHAQSEGGPQVADAAVAAAPAAAGGAAAQLLGKSLPAGSGSRDDSSSSSSSSDDSSSSSESSSSDSDTSSSDHSSSLSGMPLLPGGPKRSSPSKDSLSGGKRAAQEVCGPSPKRQKPAPAGEVAMDRLDSVREDGEIKGERGLQDALEARERERGSRRTPEAELRYPRGSSRDGRDRQRPHAQDSERRRDDEDHRLRRRSDEYYKMHNWKYSSRQRSKERTDGRQAEDNCRRRDRTLDRGLSIEEERRQRGIERERERQREKERQEERRRREVRQRGSGCQSYDYSRRSRSRDRSASRRAPARTRTRSQSRAADERRRERDRSRTGRRTRSPSRERPRQSERRSRDTSQERRRDRQSAEQERTGRRSSPAAPSQARKPEPAAPSEAMAPASGPNADKAAGFVQQASAALPPEAPPLPVDKPAVAPKTGNAPLETPSHAAPATISSHQAQLSERKPASRQKGQASTPAATAVAAGTDPSSDLSDAARAFALALRASIESQAQEGGESSADLRKQVASRKRLAKMFVEKGLEYERQLEALVAAGAEPEECARQLRDMCSATTEGVILTLKAQVHFLRWAALGERMISQGRGAEWAAAVQDSAALAAKGVQPKHVLANEYQAFVGELQQRDAKQLYAVVKARFQRAAAINPSEKALLSKGLQFIELARLFAMRLEMVAAVRTNAFQAPSLKQHEAGLRSVEDAHRQAQRHARQHPPPQPQLQQRGALRGQQPSPRAFPGAAAAAAGKPPADAGESFQRPSPGDSNNSETTASTPPTGQSECGAGPLSARLTYTAAREELSVEKEGLAHAQGLQQYMAAAVPAGAPGLPPLQAGAKGDASAYVIPQHLARSQDVLLNSHRRFMTAHELGASREIQLMLLTMMEDDNAVTARAAALVSAMGLDAALMDVMAVPTLGRQCVEGLRALRDSLGLTPAQGAA</sequence>
<feature type="compositionally biased region" description="Basic and acidic residues" evidence="1">
    <location>
        <begin position="152"/>
        <end position="166"/>
    </location>
</feature>
<feature type="compositionally biased region" description="Basic and acidic residues" evidence="1">
    <location>
        <begin position="496"/>
        <end position="550"/>
    </location>
</feature>
<feature type="compositionally biased region" description="Polar residues" evidence="1">
    <location>
        <begin position="77"/>
        <end position="93"/>
    </location>
</feature>
<feature type="compositionally biased region" description="Low complexity" evidence="1">
    <location>
        <begin position="326"/>
        <end position="367"/>
    </location>
</feature>
<dbReference type="Proteomes" id="UP000007264">
    <property type="component" value="Unassembled WGS sequence"/>
</dbReference>
<feature type="region of interest" description="Disordered" evidence="1">
    <location>
        <begin position="61"/>
        <end position="758"/>
    </location>
</feature>
<feature type="compositionally biased region" description="Low complexity" evidence="1">
    <location>
        <begin position="263"/>
        <end position="312"/>
    </location>
</feature>
<keyword evidence="3" id="KW-1185">Reference proteome</keyword>
<reference evidence="2 3" key="1">
    <citation type="journal article" date="2012" name="Genome Biol.">
        <title>The genome of the polar eukaryotic microalga coccomyxa subellipsoidea reveals traits of cold adaptation.</title>
        <authorList>
            <person name="Blanc G."/>
            <person name="Agarkova I."/>
            <person name="Grimwood J."/>
            <person name="Kuo A."/>
            <person name="Brueggeman A."/>
            <person name="Dunigan D."/>
            <person name="Gurnon J."/>
            <person name="Ladunga I."/>
            <person name="Lindquist E."/>
            <person name="Lucas S."/>
            <person name="Pangilinan J."/>
            <person name="Proschold T."/>
            <person name="Salamov A."/>
            <person name="Schmutz J."/>
            <person name="Weeks D."/>
            <person name="Yamada T."/>
            <person name="Claverie J.M."/>
            <person name="Grigoriev I."/>
            <person name="Van Etten J."/>
            <person name="Lomsadze A."/>
            <person name="Borodovsky M."/>
        </authorList>
    </citation>
    <scope>NUCLEOTIDE SEQUENCE [LARGE SCALE GENOMIC DNA]</scope>
    <source>
        <strain evidence="2 3">C-169</strain>
    </source>
</reference>
<dbReference type="GeneID" id="17037079"/>
<dbReference type="OrthoDB" id="10638373at2759"/>
<feature type="compositionally biased region" description="Low complexity" evidence="1">
    <location>
        <begin position="997"/>
        <end position="1030"/>
    </location>
</feature>